<gene>
    <name evidence="2" type="ORF">ENO26_02440</name>
</gene>
<dbReference type="InterPro" id="IPR051396">
    <property type="entry name" value="Bact_Antivir_Def_Nuclease"/>
</dbReference>
<proteinExistence type="predicted"/>
<dbReference type="InterPro" id="IPR027417">
    <property type="entry name" value="P-loop_NTPase"/>
</dbReference>
<dbReference type="EMBL" id="DSEU01000013">
    <property type="protein sequence ID" value="HEM66418.1"/>
    <property type="molecule type" value="Genomic_DNA"/>
</dbReference>
<dbReference type="Pfam" id="PF13175">
    <property type="entry name" value="AAA_15"/>
    <property type="match status" value="1"/>
</dbReference>
<dbReference type="InterPro" id="IPR041685">
    <property type="entry name" value="AAA_GajA/Old/RecF-like"/>
</dbReference>
<reference evidence="2" key="1">
    <citation type="journal article" date="2020" name="mSystems">
        <title>Genome- and Community-Level Interaction Insights into Carbon Utilization and Element Cycling Functions of Hydrothermarchaeota in Hydrothermal Sediment.</title>
        <authorList>
            <person name="Zhou Z."/>
            <person name="Liu Y."/>
            <person name="Xu W."/>
            <person name="Pan J."/>
            <person name="Luo Z.H."/>
            <person name="Li M."/>
        </authorList>
    </citation>
    <scope>NUCLEOTIDE SEQUENCE [LARGE SCALE GENOMIC DNA]</scope>
    <source>
        <strain evidence="2">SpSt-125</strain>
    </source>
</reference>
<name>A0A7J2U0P5_9CREN</name>
<comment type="caution">
    <text evidence="2">The sequence shown here is derived from an EMBL/GenBank/DDBJ whole genome shotgun (WGS) entry which is preliminary data.</text>
</comment>
<dbReference type="PANTHER" id="PTHR43581:SF2">
    <property type="entry name" value="EXCINUCLEASE ATPASE SUBUNIT"/>
    <property type="match status" value="1"/>
</dbReference>
<dbReference type="AlphaFoldDB" id="A0A7J2U0P5"/>
<evidence type="ECO:0000259" key="1">
    <source>
        <dbReference type="Pfam" id="PF13175"/>
    </source>
</evidence>
<sequence>MGFAKLSVRFYGPFESADIDLAPLTILTGPNVVGKSFLLRAIHAMFAPCVNGYPDVSSMIARMCNDTIYTEPQYLSKLLFRGSKVLEIRLSDSGYNRGLRYNAETNKIESLDHDCTPSEAIFVSGARIYFTPYTYLRTEQITINTKPLTSIINEYARNVLEKVPGITSEEKERIIADIIKGFEEAKDTTTLVKALMRTSEALNNIIEILSRQGVNIATATRIRSFVIEAFNSLAFLYANPSLHDMIIMVKPILYRLDLNIEIGGIHKVKLHEIVKRADYIIREVLFPEVKQYNIALPGLSESPSTIQLLPSSILHIYPLTIALVYVEKLAEKGAKVALLVEEPELGLDFKRQRMLAKHIISMIKKLRDSLIIAISTHSTEMLISLTKEAAEEEVKDYIKIYEILNRRAEERTVTKSGAVYIKHMFEELAEIYGEI</sequence>
<protein>
    <recommendedName>
        <fullName evidence="1">Endonuclease GajA/Old nuclease/RecF-like AAA domain-containing protein</fullName>
    </recommendedName>
</protein>
<feature type="domain" description="Endonuclease GajA/Old nuclease/RecF-like AAA" evidence="1">
    <location>
        <begin position="4"/>
        <end position="381"/>
    </location>
</feature>
<accession>A0A7J2U0P5</accession>
<evidence type="ECO:0000313" key="2">
    <source>
        <dbReference type="EMBL" id="HEM66418.1"/>
    </source>
</evidence>
<dbReference type="SUPFAM" id="SSF52540">
    <property type="entry name" value="P-loop containing nucleoside triphosphate hydrolases"/>
    <property type="match status" value="1"/>
</dbReference>
<dbReference type="Gene3D" id="3.40.50.300">
    <property type="entry name" value="P-loop containing nucleotide triphosphate hydrolases"/>
    <property type="match status" value="1"/>
</dbReference>
<dbReference type="PANTHER" id="PTHR43581">
    <property type="entry name" value="ATP/GTP PHOSPHATASE"/>
    <property type="match status" value="1"/>
</dbReference>
<organism evidence="2">
    <name type="scientific">Ignisphaera aggregans</name>
    <dbReference type="NCBI Taxonomy" id="334771"/>
    <lineage>
        <taxon>Archaea</taxon>
        <taxon>Thermoproteota</taxon>
        <taxon>Thermoprotei</taxon>
        <taxon>Desulfurococcales</taxon>
        <taxon>Desulfurococcaceae</taxon>
        <taxon>Ignisphaera</taxon>
    </lineage>
</organism>